<organism evidence="1 2">
    <name type="scientific">Polarella glacialis</name>
    <name type="common">Dinoflagellate</name>
    <dbReference type="NCBI Taxonomy" id="89957"/>
    <lineage>
        <taxon>Eukaryota</taxon>
        <taxon>Sar</taxon>
        <taxon>Alveolata</taxon>
        <taxon>Dinophyceae</taxon>
        <taxon>Suessiales</taxon>
        <taxon>Suessiaceae</taxon>
        <taxon>Polarella</taxon>
    </lineage>
</organism>
<gene>
    <name evidence="1" type="ORF">PGLA2088_LOCUS5263</name>
</gene>
<feature type="non-terminal residue" evidence="1">
    <location>
        <position position="1"/>
    </location>
</feature>
<name>A0A813I9T8_POLGL</name>
<dbReference type="Proteomes" id="UP000626109">
    <property type="component" value="Unassembled WGS sequence"/>
</dbReference>
<dbReference type="AlphaFoldDB" id="A0A813I9T8"/>
<sequence>ELASELARLRSVCQERAVVVESESAGASLLRKLRESSCPGRLVWVAEDEEEVKQDNIEDDIAVQASARLGRVRRIDGHDVAVDFPEGQQAIGRHRVKCVERATELLARPGTKVCWLEKEIGGLRRGVVCGASARIAAAVEVLNADGRKQTLRLQDLRPAAGLNNNANNNSNSNCNSDNNSISNSWVAAGVPGVGALVLCRGQDPQSHRVGMCVRSNEAGVGIRLQGCTGDLHLSSAELAALSIATPRAWDALRPGAAVRLVGNADEQRSDVGVVYSIHADGSAVVDFWSRLGHHCSIADLEVLPECPSTLDHQALCILSELLAWTEVSAQLREEQLLTLS</sequence>
<accession>A0A813I9T8</accession>
<feature type="non-terminal residue" evidence="1">
    <location>
        <position position="340"/>
    </location>
</feature>
<proteinExistence type="predicted"/>
<evidence type="ECO:0000313" key="1">
    <source>
        <dbReference type="EMBL" id="CAE8646948.1"/>
    </source>
</evidence>
<comment type="caution">
    <text evidence="1">The sequence shown here is derived from an EMBL/GenBank/DDBJ whole genome shotgun (WGS) entry which is preliminary data.</text>
</comment>
<dbReference type="EMBL" id="CAJNNW010004961">
    <property type="protein sequence ID" value="CAE8646948.1"/>
    <property type="molecule type" value="Genomic_DNA"/>
</dbReference>
<evidence type="ECO:0000313" key="2">
    <source>
        <dbReference type="Proteomes" id="UP000626109"/>
    </source>
</evidence>
<reference evidence="1" key="1">
    <citation type="submission" date="2021-02" db="EMBL/GenBank/DDBJ databases">
        <authorList>
            <person name="Dougan E. K."/>
            <person name="Rhodes N."/>
            <person name="Thang M."/>
            <person name="Chan C."/>
        </authorList>
    </citation>
    <scope>NUCLEOTIDE SEQUENCE</scope>
</reference>
<protein>
    <submittedName>
        <fullName evidence="1">Uncharacterized protein</fullName>
    </submittedName>
</protein>